<dbReference type="AlphaFoldDB" id="A0AAU7MZQ3"/>
<protein>
    <submittedName>
        <fullName evidence="1">Uncharacterized protein</fullName>
    </submittedName>
</protein>
<name>A0AAU7MZQ3_9FLAO</name>
<dbReference type="EMBL" id="CP157804">
    <property type="protein sequence ID" value="XBQ23878.1"/>
    <property type="molecule type" value="Genomic_DNA"/>
</dbReference>
<reference evidence="1" key="1">
    <citation type="submission" date="2024-05" db="EMBL/GenBank/DDBJ databases">
        <title>Draft Genome Sequences of Flagellimonas sp. MMG031 and Marinobacter sp. MMG032 Isolated from the dinoflagellate Symbiodinium pilosum.</title>
        <authorList>
            <person name="Shikuma N.J."/>
            <person name="Farrell M.V."/>
        </authorList>
    </citation>
    <scope>NUCLEOTIDE SEQUENCE</scope>
    <source>
        <strain evidence="1">MMG031</strain>
    </source>
</reference>
<dbReference type="RefSeq" id="WP_349352313.1">
    <property type="nucleotide sequence ID" value="NZ_CP157804.1"/>
</dbReference>
<proteinExistence type="predicted"/>
<dbReference type="KEGG" id="fld:ABNE31_02920"/>
<evidence type="ECO:0000313" key="1">
    <source>
        <dbReference type="EMBL" id="XBQ23878.1"/>
    </source>
</evidence>
<accession>A0AAU7MZQ3</accession>
<organism evidence="1">
    <name type="scientific">Flagellimonas sp. MMG031</name>
    <dbReference type="NCBI Taxonomy" id="3158549"/>
    <lineage>
        <taxon>Bacteria</taxon>
        <taxon>Pseudomonadati</taxon>
        <taxon>Bacteroidota</taxon>
        <taxon>Flavobacteriia</taxon>
        <taxon>Flavobacteriales</taxon>
        <taxon>Flavobacteriaceae</taxon>
        <taxon>Flagellimonas</taxon>
    </lineage>
</organism>
<sequence>MNGLFVTVLVAIAASCSKDDGPFLKYGDHYQGGIVFYIFQEGDKGYVSGESHGLIASFEDLQTADGELEVPWGCCPNTMDCLNISGAENIGIGYGQVNTLAILAVCDEPNIAARLCDDYSIEFEGEVYDDWYLPSYKEITKMNKPKEYILEHTITYWTSTQDKDGEPSKKYAIQVFGWVDQCGPPYPYSDACWHVGSIGGEAKWYKSRVRAVRSF</sequence>
<gene>
    <name evidence="1" type="ORF">ABNE31_02920</name>
</gene>